<reference evidence="7 8" key="1">
    <citation type="journal article" date="2023" name="Int. J. Syst. Evol. Microbiol.">
        <title>Streptococcus sciuri sp. nov., Staphylococcus marylandisciuri sp. nov. and Staphylococcus americanisciuri sp. nov., isolated from faeces of eastern grey squirrel (Sciurus carolinensis).</title>
        <authorList>
            <person name="Volokhov D.V."/>
            <person name="Zagorodnyaya T.A."/>
            <person name="Furtak V.A."/>
            <person name="Nattanmai G."/>
            <person name="Randall L."/>
            <person name="Jose S."/>
            <person name="Gao Y."/>
            <person name="Eisenberg T."/>
            <person name="Delmonte P."/>
            <person name="Blom J."/>
            <person name="Mitchell K.K."/>
        </authorList>
    </citation>
    <scope>NUCLEOTIDE SEQUENCE [LARGE SCALE GENOMIC DNA]</scope>
    <source>
        <strain evidence="7 8">SQ9-PEA</strain>
    </source>
</reference>
<dbReference type="Proteomes" id="UP001206548">
    <property type="component" value="Unassembled WGS sequence"/>
</dbReference>
<organism evidence="7 8">
    <name type="scientific">Streptococcus sciuri</name>
    <dbReference type="NCBI Taxonomy" id="2973939"/>
    <lineage>
        <taxon>Bacteria</taxon>
        <taxon>Bacillati</taxon>
        <taxon>Bacillota</taxon>
        <taxon>Bacilli</taxon>
        <taxon>Lactobacillales</taxon>
        <taxon>Streptococcaceae</taxon>
        <taxon>Streptococcus</taxon>
    </lineage>
</organism>
<feature type="transmembrane region" description="Helical" evidence="5">
    <location>
        <begin position="80"/>
        <end position="96"/>
    </location>
</feature>
<gene>
    <name evidence="7" type="ORF">NXS10_01870</name>
</gene>
<keyword evidence="3 5" id="KW-1133">Transmembrane helix</keyword>
<keyword evidence="4 5" id="KW-0472">Membrane</keyword>
<feature type="domain" description="Integral membrane bound transporter" evidence="6">
    <location>
        <begin position="17"/>
        <end position="144"/>
    </location>
</feature>
<comment type="caution">
    <text evidence="7">The sequence shown here is derived from an EMBL/GenBank/DDBJ whole genome shotgun (WGS) entry which is preliminary data.</text>
</comment>
<evidence type="ECO:0000313" key="8">
    <source>
        <dbReference type="Proteomes" id="UP001206548"/>
    </source>
</evidence>
<keyword evidence="2 5" id="KW-0812">Transmembrane</keyword>
<dbReference type="Pfam" id="PF13515">
    <property type="entry name" value="FUSC_2"/>
    <property type="match status" value="1"/>
</dbReference>
<evidence type="ECO:0000256" key="5">
    <source>
        <dbReference type="SAM" id="Phobius"/>
    </source>
</evidence>
<evidence type="ECO:0000256" key="1">
    <source>
        <dbReference type="ARBA" id="ARBA00004141"/>
    </source>
</evidence>
<dbReference type="EMBL" id="JANUXX010000001">
    <property type="protein sequence ID" value="MCS4487725.1"/>
    <property type="molecule type" value="Genomic_DNA"/>
</dbReference>
<comment type="subcellular location">
    <subcellularLocation>
        <location evidence="1">Membrane</location>
        <topology evidence="1">Multi-pass membrane protein</topology>
    </subcellularLocation>
</comment>
<evidence type="ECO:0000259" key="6">
    <source>
        <dbReference type="Pfam" id="PF13515"/>
    </source>
</evidence>
<name>A0ABT2F7A7_9STRE</name>
<keyword evidence="8" id="KW-1185">Reference proteome</keyword>
<accession>A0ABT2F7A7</accession>
<proteinExistence type="predicted"/>
<dbReference type="RefSeq" id="WP_259137032.1">
    <property type="nucleotide sequence ID" value="NZ_JANUXX010000001.1"/>
</dbReference>
<feature type="transmembrane region" description="Helical" evidence="5">
    <location>
        <begin position="102"/>
        <end position="121"/>
    </location>
</feature>
<feature type="transmembrane region" description="Helical" evidence="5">
    <location>
        <begin position="133"/>
        <end position="150"/>
    </location>
</feature>
<evidence type="ECO:0000313" key="7">
    <source>
        <dbReference type="EMBL" id="MCS4487725.1"/>
    </source>
</evidence>
<feature type="transmembrane region" description="Helical" evidence="5">
    <location>
        <begin position="12"/>
        <end position="36"/>
    </location>
</feature>
<evidence type="ECO:0000256" key="4">
    <source>
        <dbReference type="ARBA" id="ARBA00023136"/>
    </source>
</evidence>
<protein>
    <submittedName>
        <fullName evidence="7">Aluminum activated malate transporter family protein</fullName>
    </submittedName>
</protein>
<feature type="transmembrane region" description="Helical" evidence="5">
    <location>
        <begin position="56"/>
        <end position="73"/>
    </location>
</feature>
<dbReference type="InterPro" id="IPR049453">
    <property type="entry name" value="Memb_transporter_dom"/>
</dbReference>
<sequence>MSTFTRLDTKILVSVLIAVLVSWLIPSISVLPAVFAALLCVQDEQKGTYKAGLNRLLATVIGGVFGVLITILVNIWSSKIFIFIALAFAVSLTLWVSKVAKLPPFIARISVLTFFLVVFIGQGQSMHYILERLVATLFGAFIAWGVSASLSKW</sequence>
<evidence type="ECO:0000256" key="3">
    <source>
        <dbReference type="ARBA" id="ARBA00022989"/>
    </source>
</evidence>
<evidence type="ECO:0000256" key="2">
    <source>
        <dbReference type="ARBA" id="ARBA00022692"/>
    </source>
</evidence>